<dbReference type="InterPro" id="IPR008279">
    <property type="entry name" value="PEP-util_enz_mobile_dom"/>
</dbReference>
<evidence type="ECO:0000256" key="8">
    <source>
        <dbReference type="ARBA" id="ARBA00022840"/>
    </source>
</evidence>
<dbReference type="Gene3D" id="1.10.189.10">
    <property type="entry name" value="Pyruvate Phosphate Dikinase, domain 2"/>
    <property type="match status" value="1"/>
</dbReference>
<dbReference type="SUPFAM" id="SSF51621">
    <property type="entry name" value="Phosphoenolpyruvate/pyruvate domain"/>
    <property type="match status" value="1"/>
</dbReference>
<keyword evidence="4" id="KW-0808">Transferase</keyword>
<dbReference type="InterPro" id="IPR002192">
    <property type="entry name" value="PPDK_AMP/ATP-bd"/>
</dbReference>
<dbReference type="EC" id="2.7.9.1" evidence="3"/>
<evidence type="ECO:0000256" key="6">
    <source>
        <dbReference type="ARBA" id="ARBA00022741"/>
    </source>
</evidence>
<comment type="cofactor">
    <cofactor evidence="1">
        <name>Mg(2+)</name>
        <dbReference type="ChEBI" id="CHEBI:18420"/>
    </cofactor>
</comment>
<feature type="domain" description="Pyruvate phosphate dikinase AMP/ATP-binding" evidence="11">
    <location>
        <begin position="17"/>
        <end position="57"/>
    </location>
</feature>
<comment type="similarity">
    <text evidence="2">Belongs to the PEP-utilizing enzyme family.</text>
</comment>
<feature type="domain" description="PEP-utilising enzyme mobile" evidence="10">
    <location>
        <begin position="419"/>
        <end position="499"/>
    </location>
</feature>
<protein>
    <recommendedName>
        <fullName evidence="3">pyruvate, phosphate dikinase</fullName>
        <ecNumber evidence="3">2.7.9.1</ecNumber>
    </recommendedName>
</protein>
<dbReference type="InterPro" id="IPR018274">
    <property type="entry name" value="PEP_util_AS"/>
</dbReference>
<feature type="domain" description="Pyruvate phosphate dikinase AMP/ATP-binding" evidence="11">
    <location>
        <begin position="59"/>
        <end position="285"/>
    </location>
</feature>
<feature type="domain" description="PEP-utilising enzyme C-terminal" evidence="12">
    <location>
        <begin position="534"/>
        <end position="883"/>
    </location>
</feature>
<reference evidence="13" key="1">
    <citation type="submission" date="2020-05" db="EMBL/GenBank/DDBJ databases">
        <authorList>
            <person name="Chiriac C."/>
            <person name="Salcher M."/>
            <person name="Ghai R."/>
            <person name="Kavagutti S V."/>
        </authorList>
    </citation>
    <scope>NUCLEOTIDE SEQUENCE</scope>
</reference>
<evidence type="ECO:0000259" key="12">
    <source>
        <dbReference type="Pfam" id="PF02896"/>
    </source>
</evidence>
<evidence type="ECO:0000256" key="7">
    <source>
        <dbReference type="ARBA" id="ARBA00022777"/>
    </source>
</evidence>
<evidence type="ECO:0000259" key="11">
    <source>
        <dbReference type="Pfam" id="PF01326"/>
    </source>
</evidence>
<dbReference type="InterPro" id="IPR040442">
    <property type="entry name" value="Pyrv_kinase-like_dom_sf"/>
</dbReference>
<name>A0A6J7KKQ7_9ZZZZ</name>
<evidence type="ECO:0000256" key="9">
    <source>
        <dbReference type="ARBA" id="ARBA00022842"/>
    </source>
</evidence>
<keyword evidence="8" id="KW-0067">ATP-binding</keyword>
<dbReference type="InterPro" id="IPR036637">
    <property type="entry name" value="Phosphohistidine_dom_sf"/>
</dbReference>
<dbReference type="Gene3D" id="3.30.470.20">
    <property type="entry name" value="ATP-grasp fold, B domain"/>
    <property type="match status" value="1"/>
</dbReference>
<evidence type="ECO:0000256" key="4">
    <source>
        <dbReference type="ARBA" id="ARBA00022679"/>
    </source>
</evidence>
<dbReference type="InterPro" id="IPR010121">
    <property type="entry name" value="Pyruvate_phosphate_dikinase"/>
</dbReference>
<dbReference type="GO" id="GO:0016301">
    <property type="term" value="F:kinase activity"/>
    <property type="evidence" value="ECO:0007669"/>
    <property type="project" value="UniProtKB-KW"/>
</dbReference>
<dbReference type="InterPro" id="IPR000121">
    <property type="entry name" value="PEP_util_C"/>
</dbReference>
<dbReference type="SUPFAM" id="SSF56059">
    <property type="entry name" value="Glutathione synthetase ATP-binding domain-like"/>
    <property type="match status" value="1"/>
</dbReference>
<evidence type="ECO:0000259" key="10">
    <source>
        <dbReference type="Pfam" id="PF00391"/>
    </source>
</evidence>
<keyword evidence="7" id="KW-0418">Kinase</keyword>
<sequence>MTTFIHPFTFGDRTQSDLLGGKGANLAEMVKIGLPVPPGFTITTEACREFLVNEKIPEALPAQLEAALANLEKELGKEFGNPAKPLLVSVRSGAKFSMPGMMETVLNVGMTPEVAQAMGEQSGNPKFAWDCYRRFVDMYGRIVCDVPNEEFHKIAARVLAQFKAKSIADLEVDGLKALTEGYIKETEAVTGEDFPTDPREHLAKSVEAVFHSWNSERAQLYRQRERIPSDLGTAVNVQSMVFGNLDDQSGTGVAFTRDPATGESGSYGDYLVRAQGEDVVAGIRNTMSLADLANEIPRIATELDDAMAKLEKHYRDLCDIEFTVEKGKLWILQTRVGKRTAEAAFRIAVQLVEEGKITIDEALVRVSGDQLVQLMFPQFDLRGQVNEIARGIPASPGAAVGEVVFDSKKAYEASKSGRKVILVRRETSPDDLGGMVAAQGILTSRGGKTSHAAVVARGMGKTAVCGTESITVDEAGGFFTVGGKSVYAGEVISIDGSTGAVYLGELPVVASPVTTYLEGLLDSKSDEASAVVKAVDKLLTHADSIRRLQVRANADTPEDAIKARILGGQGVGLCRTEHMFLGPRRSYVERLVLAENEDVQRGVIGEMEILQRADFVGIMMAMSGLPVTVRLLDPPLHEFLPPLAELMAHMARAEALNEEIPARDIAVFAAVKRMHESNPMLGLRGVRLGILIPELYKMQVRALVHALLEVRKLGHDPKPEVMIPLVATQRELLYLRETLEEEIKRTFKGTGQSENIPIGTMIETPRAAITAERLGVYADFFSFGTNDLTQLTWAFSRDDVESSFLPRYLDLELVPFNPFESLDQAGVGILVKTATDQARSIRKDFKLGVCGEHGGDPTSIHFFDQIGLDYVSCSPFRVPVARLESGRAVAMKANAKSAKESSTQ</sequence>
<dbReference type="PROSITE" id="PS00370">
    <property type="entry name" value="PEP_ENZYMES_PHOS_SITE"/>
    <property type="match status" value="1"/>
</dbReference>
<proteinExistence type="inferred from homology"/>
<evidence type="ECO:0000256" key="5">
    <source>
        <dbReference type="ARBA" id="ARBA00022723"/>
    </source>
</evidence>
<organism evidence="13">
    <name type="scientific">freshwater metagenome</name>
    <dbReference type="NCBI Taxonomy" id="449393"/>
    <lineage>
        <taxon>unclassified sequences</taxon>
        <taxon>metagenomes</taxon>
        <taxon>ecological metagenomes</taxon>
    </lineage>
</organism>
<dbReference type="PANTHER" id="PTHR22931:SF9">
    <property type="entry name" value="PYRUVATE, PHOSPHATE DIKINASE 1, CHLOROPLASTIC"/>
    <property type="match status" value="1"/>
</dbReference>
<keyword evidence="5" id="KW-0479">Metal-binding</keyword>
<dbReference type="Pfam" id="PF01326">
    <property type="entry name" value="PPDK_N"/>
    <property type="match status" value="3"/>
</dbReference>
<dbReference type="Gene3D" id="3.30.1490.20">
    <property type="entry name" value="ATP-grasp fold, A domain"/>
    <property type="match status" value="1"/>
</dbReference>
<accession>A0A6J7KKQ7</accession>
<gene>
    <name evidence="13" type="ORF">UFOPK3828_00670</name>
</gene>
<keyword evidence="9" id="KW-0460">Magnesium</keyword>
<dbReference type="Pfam" id="PF02896">
    <property type="entry name" value="PEP-utilizers_C"/>
    <property type="match status" value="1"/>
</dbReference>
<evidence type="ECO:0000313" key="13">
    <source>
        <dbReference type="EMBL" id="CAB4956121.1"/>
    </source>
</evidence>
<feature type="domain" description="Pyruvate phosphate dikinase AMP/ATP-binding" evidence="11">
    <location>
        <begin position="300"/>
        <end position="347"/>
    </location>
</feature>
<dbReference type="Gene3D" id="3.20.20.60">
    <property type="entry name" value="Phosphoenolpyruvate-binding domains"/>
    <property type="match status" value="1"/>
</dbReference>
<dbReference type="SUPFAM" id="SSF52009">
    <property type="entry name" value="Phosphohistidine domain"/>
    <property type="match status" value="1"/>
</dbReference>
<dbReference type="NCBIfam" id="NF004531">
    <property type="entry name" value="PRK05878.1"/>
    <property type="match status" value="1"/>
</dbReference>
<keyword evidence="6" id="KW-0547">Nucleotide-binding</keyword>
<dbReference type="GO" id="GO:0005524">
    <property type="term" value="F:ATP binding"/>
    <property type="evidence" value="ECO:0007669"/>
    <property type="project" value="UniProtKB-KW"/>
</dbReference>
<dbReference type="PIRSF" id="PIRSF000853">
    <property type="entry name" value="PPDK"/>
    <property type="match status" value="1"/>
</dbReference>
<dbReference type="AlphaFoldDB" id="A0A6J7KKQ7"/>
<dbReference type="GO" id="GO:0050242">
    <property type="term" value="F:pyruvate, phosphate dikinase activity"/>
    <property type="evidence" value="ECO:0007669"/>
    <property type="project" value="UniProtKB-EC"/>
</dbReference>
<dbReference type="Pfam" id="PF00391">
    <property type="entry name" value="PEP-utilizers"/>
    <property type="match status" value="1"/>
</dbReference>
<dbReference type="PANTHER" id="PTHR22931">
    <property type="entry name" value="PHOSPHOENOLPYRUVATE DIKINASE-RELATED"/>
    <property type="match status" value="1"/>
</dbReference>
<dbReference type="InterPro" id="IPR013815">
    <property type="entry name" value="ATP_grasp_subdomain_1"/>
</dbReference>
<evidence type="ECO:0000256" key="2">
    <source>
        <dbReference type="ARBA" id="ARBA00007837"/>
    </source>
</evidence>
<dbReference type="InterPro" id="IPR015813">
    <property type="entry name" value="Pyrv/PenolPyrv_kinase-like_dom"/>
</dbReference>
<dbReference type="NCBIfam" id="TIGR01828">
    <property type="entry name" value="pyru_phos_dikin"/>
    <property type="match status" value="1"/>
</dbReference>
<dbReference type="GO" id="GO:0046872">
    <property type="term" value="F:metal ion binding"/>
    <property type="evidence" value="ECO:0007669"/>
    <property type="project" value="UniProtKB-KW"/>
</dbReference>
<dbReference type="Gene3D" id="3.50.30.10">
    <property type="entry name" value="Phosphohistidine domain"/>
    <property type="match status" value="1"/>
</dbReference>
<dbReference type="EMBL" id="CAFBNP010000124">
    <property type="protein sequence ID" value="CAB4956121.1"/>
    <property type="molecule type" value="Genomic_DNA"/>
</dbReference>
<dbReference type="Gene3D" id="1.20.80.30">
    <property type="match status" value="1"/>
</dbReference>
<evidence type="ECO:0000256" key="3">
    <source>
        <dbReference type="ARBA" id="ARBA00011994"/>
    </source>
</evidence>
<evidence type="ECO:0000256" key="1">
    <source>
        <dbReference type="ARBA" id="ARBA00001946"/>
    </source>
</evidence>